<dbReference type="GO" id="GO:0016787">
    <property type="term" value="F:hydrolase activity"/>
    <property type="evidence" value="ECO:0007669"/>
    <property type="project" value="UniProtKB-KW"/>
</dbReference>
<dbReference type="Gene3D" id="3.40.710.10">
    <property type="entry name" value="DD-peptidase/beta-lactamase superfamily"/>
    <property type="match status" value="1"/>
</dbReference>
<accession>A0A833GZ09</accession>
<dbReference type="InterPro" id="IPR050789">
    <property type="entry name" value="Diverse_Enzym_Activities"/>
</dbReference>
<reference evidence="3 4" key="1">
    <citation type="submission" date="2019-10" db="EMBL/GenBank/DDBJ databases">
        <title>Extracellular Electron Transfer in a Candidatus Methanoperedens spp. Enrichment Culture.</title>
        <authorList>
            <person name="Berger S."/>
            <person name="Rangel Shaw D."/>
            <person name="Berben T."/>
            <person name="In 'T Zandt M."/>
            <person name="Frank J."/>
            <person name="Reimann J."/>
            <person name="Jetten M.S.M."/>
            <person name="Welte C.U."/>
        </authorList>
    </citation>
    <scope>NUCLEOTIDE SEQUENCE [LARGE SCALE GENOMIC DNA]</scope>
    <source>
        <strain evidence="3">SB12</strain>
    </source>
</reference>
<dbReference type="AlphaFoldDB" id="A0A833GZ09"/>
<dbReference type="InterPro" id="IPR001466">
    <property type="entry name" value="Beta-lactam-related"/>
</dbReference>
<comment type="caution">
    <text evidence="3">The sequence shown here is derived from an EMBL/GenBank/DDBJ whole genome shotgun (WGS) entry which is preliminary data.</text>
</comment>
<evidence type="ECO:0000256" key="1">
    <source>
        <dbReference type="SAM" id="SignalP"/>
    </source>
</evidence>
<feature type="chain" id="PRO_5032283289" evidence="1">
    <location>
        <begin position="22"/>
        <end position="388"/>
    </location>
</feature>
<evidence type="ECO:0000313" key="3">
    <source>
        <dbReference type="EMBL" id="KAB2930268.1"/>
    </source>
</evidence>
<proteinExistence type="predicted"/>
<name>A0A833GZ09_9LEPT</name>
<feature type="domain" description="Beta-lactamase-related" evidence="2">
    <location>
        <begin position="80"/>
        <end position="364"/>
    </location>
</feature>
<evidence type="ECO:0000259" key="2">
    <source>
        <dbReference type="Pfam" id="PF00144"/>
    </source>
</evidence>
<feature type="signal peptide" evidence="1">
    <location>
        <begin position="1"/>
        <end position="21"/>
    </location>
</feature>
<keyword evidence="3" id="KW-0378">Hydrolase</keyword>
<sequence length="388" mass="42297">MRAAFLLLSLLAACTASNTVASPPGRSPDDWPVRTAEQAGLNADALAAVIGRISRGSSNIHAVLVEREGYLVAELYRTGEDRVLARRYGVLSTTTEFGPDTLHDVRSISKSVISLLYGMAMERGKAPLPESPVSASLPGLKGLDNAGVIQIRHLLTMSTGLAWDEIGHGDLTSDEFRLFWKADRLAYVFDRPLANTPGTTFNYNGGATVALAEILSDAAHRSFVDIAAEDLFRPLGITQWEWATDFRGRPLPFGGLRLRPRDMLKIGRLILNRGRWNNRQLVPAEWIDASIQTHKNTGLHFFTGAGQEAGYGFQWWTGTTILPGRQIGWAAAIGNGGQRITVIPELNMTVVVTAGDYGSPKIQTTVARLIDEIIVATLRPPSSRELSR</sequence>
<dbReference type="PANTHER" id="PTHR43283">
    <property type="entry name" value="BETA-LACTAMASE-RELATED"/>
    <property type="match status" value="1"/>
</dbReference>
<dbReference type="PANTHER" id="PTHR43283:SF7">
    <property type="entry name" value="BETA-LACTAMASE-RELATED DOMAIN-CONTAINING PROTEIN"/>
    <property type="match status" value="1"/>
</dbReference>
<dbReference type="Pfam" id="PF00144">
    <property type="entry name" value="Beta-lactamase"/>
    <property type="match status" value="1"/>
</dbReference>
<evidence type="ECO:0000313" key="4">
    <source>
        <dbReference type="Proteomes" id="UP000460298"/>
    </source>
</evidence>
<dbReference type="SUPFAM" id="SSF56601">
    <property type="entry name" value="beta-lactamase/transpeptidase-like"/>
    <property type="match status" value="1"/>
</dbReference>
<dbReference type="InterPro" id="IPR012338">
    <property type="entry name" value="Beta-lactam/transpept-like"/>
</dbReference>
<keyword evidence="1" id="KW-0732">Signal</keyword>
<protein>
    <submittedName>
        <fullName evidence="3">Serine hydrolase</fullName>
    </submittedName>
</protein>
<dbReference type="Proteomes" id="UP000460298">
    <property type="component" value="Unassembled WGS sequence"/>
</dbReference>
<gene>
    <name evidence="3" type="ORF">F9K24_17690</name>
</gene>
<organism evidence="3 4">
    <name type="scientific">Leptonema illini</name>
    <dbReference type="NCBI Taxonomy" id="183"/>
    <lineage>
        <taxon>Bacteria</taxon>
        <taxon>Pseudomonadati</taxon>
        <taxon>Spirochaetota</taxon>
        <taxon>Spirochaetia</taxon>
        <taxon>Leptospirales</taxon>
        <taxon>Leptospiraceae</taxon>
        <taxon>Leptonema</taxon>
    </lineage>
</organism>
<dbReference type="EMBL" id="WBUI01000022">
    <property type="protein sequence ID" value="KAB2930268.1"/>
    <property type="molecule type" value="Genomic_DNA"/>
</dbReference>